<accession>A0AAN8WHK1</accession>
<feature type="region of interest" description="Disordered" evidence="1">
    <location>
        <begin position="1"/>
        <end position="26"/>
    </location>
</feature>
<evidence type="ECO:0000313" key="4">
    <source>
        <dbReference type="Proteomes" id="UP001381693"/>
    </source>
</evidence>
<evidence type="ECO:0000313" key="3">
    <source>
        <dbReference type="EMBL" id="KAK7021740.1"/>
    </source>
</evidence>
<dbReference type="EMBL" id="JAXCGZ010022887">
    <property type="protein sequence ID" value="KAK7021740.1"/>
    <property type="molecule type" value="Genomic_DNA"/>
</dbReference>
<feature type="non-terminal residue" evidence="3">
    <location>
        <position position="1"/>
    </location>
</feature>
<sequence length="68" mass="7538">DSGKVNMLSTVGDTDTVKSKKDDKVADKPSLQEDYNNFMAGVDLFDQLCASYPFNRQNKSGIMAFDIL</sequence>
<evidence type="ECO:0000256" key="1">
    <source>
        <dbReference type="SAM" id="MobiDB-lite"/>
    </source>
</evidence>
<dbReference type="Proteomes" id="UP001381693">
    <property type="component" value="Unassembled WGS sequence"/>
</dbReference>
<gene>
    <name evidence="3" type="ORF">SK128_006335</name>
</gene>
<comment type="caution">
    <text evidence="3">The sequence shown here is derived from an EMBL/GenBank/DDBJ whole genome shotgun (WGS) entry which is preliminary data.</text>
</comment>
<feature type="domain" description="PiggyBac transposable element-derived protein" evidence="2">
    <location>
        <begin position="2"/>
        <end position="59"/>
    </location>
</feature>
<organism evidence="3 4">
    <name type="scientific">Halocaridina rubra</name>
    <name type="common">Hawaiian red shrimp</name>
    <dbReference type="NCBI Taxonomy" id="373956"/>
    <lineage>
        <taxon>Eukaryota</taxon>
        <taxon>Metazoa</taxon>
        <taxon>Ecdysozoa</taxon>
        <taxon>Arthropoda</taxon>
        <taxon>Crustacea</taxon>
        <taxon>Multicrustacea</taxon>
        <taxon>Malacostraca</taxon>
        <taxon>Eumalacostraca</taxon>
        <taxon>Eucarida</taxon>
        <taxon>Decapoda</taxon>
        <taxon>Pleocyemata</taxon>
        <taxon>Caridea</taxon>
        <taxon>Atyoidea</taxon>
        <taxon>Atyidae</taxon>
        <taxon>Halocaridina</taxon>
    </lineage>
</organism>
<name>A0AAN8WHK1_HALRR</name>
<feature type="compositionally biased region" description="Basic and acidic residues" evidence="1">
    <location>
        <begin position="15"/>
        <end position="26"/>
    </location>
</feature>
<reference evidence="3 4" key="1">
    <citation type="submission" date="2023-11" db="EMBL/GenBank/DDBJ databases">
        <title>Halocaridina rubra genome assembly.</title>
        <authorList>
            <person name="Smith C."/>
        </authorList>
    </citation>
    <scope>NUCLEOTIDE SEQUENCE [LARGE SCALE GENOMIC DNA]</scope>
    <source>
        <strain evidence="3">EP-1</strain>
        <tissue evidence="3">Whole</tissue>
    </source>
</reference>
<protein>
    <recommendedName>
        <fullName evidence="2">PiggyBac transposable element-derived protein domain-containing protein</fullName>
    </recommendedName>
</protein>
<dbReference type="AlphaFoldDB" id="A0AAN8WHK1"/>
<keyword evidence="4" id="KW-1185">Reference proteome</keyword>
<dbReference type="InterPro" id="IPR029526">
    <property type="entry name" value="PGBD"/>
</dbReference>
<proteinExistence type="predicted"/>
<evidence type="ECO:0000259" key="2">
    <source>
        <dbReference type="Pfam" id="PF13843"/>
    </source>
</evidence>
<dbReference type="Pfam" id="PF13843">
    <property type="entry name" value="DDE_Tnp_1_7"/>
    <property type="match status" value="1"/>
</dbReference>